<keyword evidence="1" id="KW-0808">Transferase</keyword>
<accession>I4B2E0</accession>
<dbReference type="EMBL" id="CP002959">
    <property type="protein sequence ID" value="AFM11447.1"/>
    <property type="molecule type" value="Genomic_DNA"/>
</dbReference>
<dbReference type="STRING" id="869212.Turpa_0796"/>
<evidence type="ECO:0000259" key="2">
    <source>
        <dbReference type="SMART" id="SM00827"/>
    </source>
</evidence>
<dbReference type="KEGG" id="tpx:Turpa_0796"/>
<reference evidence="3 4" key="1">
    <citation type="submission" date="2012-06" db="EMBL/GenBank/DDBJ databases">
        <title>The complete chromosome of genome of Turneriella parva DSM 21527.</title>
        <authorList>
            <consortium name="US DOE Joint Genome Institute (JGI-PGF)"/>
            <person name="Lucas S."/>
            <person name="Han J."/>
            <person name="Lapidus A."/>
            <person name="Bruce D."/>
            <person name="Goodwin L."/>
            <person name="Pitluck S."/>
            <person name="Peters L."/>
            <person name="Kyrpides N."/>
            <person name="Mavromatis K."/>
            <person name="Ivanova N."/>
            <person name="Mikhailova N."/>
            <person name="Chertkov O."/>
            <person name="Detter J.C."/>
            <person name="Tapia R."/>
            <person name="Han C."/>
            <person name="Land M."/>
            <person name="Hauser L."/>
            <person name="Markowitz V."/>
            <person name="Cheng J.-F."/>
            <person name="Hugenholtz P."/>
            <person name="Woyke T."/>
            <person name="Wu D."/>
            <person name="Gronow S."/>
            <person name="Wellnitz S."/>
            <person name="Brambilla E."/>
            <person name="Klenk H.-P."/>
            <person name="Eisen J.A."/>
        </authorList>
    </citation>
    <scope>NUCLEOTIDE SEQUENCE [LARGE SCALE GENOMIC DNA]</scope>
    <source>
        <strain evidence="4">ATCC BAA-1111 / DSM 21527 / NCTC 11395 / H</strain>
    </source>
</reference>
<dbReference type="Pfam" id="PF16073">
    <property type="entry name" value="SAT"/>
    <property type="match status" value="1"/>
</dbReference>
<feature type="domain" description="Malonyl-CoA:ACP transacylase (MAT)" evidence="2">
    <location>
        <begin position="19"/>
        <end position="376"/>
    </location>
</feature>
<dbReference type="InterPro" id="IPR050830">
    <property type="entry name" value="Fungal_FAS"/>
</dbReference>
<name>I4B2E0_TURPD</name>
<dbReference type="GO" id="GO:0016740">
    <property type="term" value="F:transferase activity"/>
    <property type="evidence" value="ECO:0007669"/>
    <property type="project" value="UniProtKB-KW"/>
</dbReference>
<gene>
    <name evidence="3" type="ordered locus">Turpa_0796</name>
</gene>
<dbReference type="HOGENOM" id="CLU_725496_0_0_12"/>
<dbReference type="RefSeq" id="WP_014801965.1">
    <property type="nucleotide sequence ID" value="NC_018020.1"/>
</dbReference>
<evidence type="ECO:0000256" key="1">
    <source>
        <dbReference type="ARBA" id="ARBA00022679"/>
    </source>
</evidence>
<dbReference type="OrthoDB" id="335682at2"/>
<protein>
    <submittedName>
        <fullName evidence="3">(Acyl-carrier protein) S-malonyltransferase</fullName>
    </submittedName>
</protein>
<dbReference type="InterPro" id="IPR032088">
    <property type="entry name" value="SAT"/>
</dbReference>
<evidence type="ECO:0000313" key="3">
    <source>
        <dbReference type="EMBL" id="AFM11447.1"/>
    </source>
</evidence>
<dbReference type="Gene3D" id="3.40.366.10">
    <property type="entry name" value="Malonyl-Coenzyme A Acyl Carrier Protein, domain 2"/>
    <property type="match status" value="2"/>
</dbReference>
<organism evidence="3 4">
    <name type="scientific">Turneriella parva (strain ATCC BAA-1111 / DSM 21527 / NCTC 11395 / H)</name>
    <name type="common">Leptospira parva</name>
    <dbReference type="NCBI Taxonomy" id="869212"/>
    <lineage>
        <taxon>Bacteria</taxon>
        <taxon>Pseudomonadati</taxon>
        <taxon>Spirochaetota</taxon>
        <taxon>Spirochaetia</taxon>
        <taxon>Leptospirales</taxon>
        <taxon>Leptospiraceae</taxon>
        <taxon>Turneriella</taxon>
    </lineage>
</organism>
<keyword evidence="4" id="KW-1185">Reference proteome</keyword>
<dbReference type="AlphaFoldDB" id="I4B2E0"/>
<dbReference type="InterPro" id="IPR001227">
    <property type="entry name" value="Ac_transferase_dom_sf"/>
</dbReference>
<dbReference type="PANTHER" id="PTHR10982:SF21">
    <property type="entry name" value="FATTY ACID SYNTHASE SUBUNIT BETA"/>
    <property type="match status" value="1"/>
</dbReference>
<dbReference type="SUPFAM" id="SSF55048">
    <property type="entry name" value="Probable ACP-binding domain of malonyl-CoA ACP transacylase"/>
    <property type="match status" value="1"/>
</dbReference>
<sequence length="381" mass="42254">MAKLLEAANAGQAKFFLQFGGQGAPYLKEMQKLYTEASMKPYFEIVISAIEAAAKMVEGTVAHPEKVDFRKWLTEPDSAPADDAMSIAGISLGLIEATQFAHYEYLHQQGFDRKEMLKHTVAASGHSQGLIAASFTALGLEGQAYNDALYKYIQYLFLMGVRAQEVFPHIYATADENAKSEALGAKGPAPMVAVLGESHATVESWVKEFNGAAKKIFVSLYNTPNNRILSGARADLIAFHERYKAEFEAKQIKFVYLRSTCPFHCELMTPILEKFKPDLAKIGFDYKGADLKFPVYSFWDGANLQNEPELGLRMTDDLMVKTLFWEKSMLPVKNDKSITAILDFGPGKTSQRLSMDTLAGLGHEVPVYAIAFAKDLKTVLE</sequence>
<evidence type="ECO:0000313" key="4">
    <source>
        <dbReference type="Proteomes" id="UP000006048"/>
    </source>
</evidence>
<dbReference type="Proteomes" id="UP000006048">
    <property type="component" value="Chromosome"/>
</dbReference>
<dbReference type="InterPro" id="IPR016035">
    <property type="entry name" value="Acyl_Trfase/lysoPLipase"/>
</dbReference>
<dbReference type="SUPFAM" id="SSF52151">
    <property type="entry name" value="FabD/lysophospholipase-like"/>
    <property type="match status" value="1"/>
</dbReference>
<dbReference type="InterPro" id="IPR014043">
    <property type="entry name" value="Acyl_transferase_dom"/>
</dbReference>
<dbReference type="InterPro" id="IPR016036">
    <property type="entry name" value="Malonyl_transacylase_ACP-bd"/>
</dbReference>
<dbReference type="SMART" id="SM00827">
    <property type="entry name" value="PKS_AT"/>
    <property type="match status" value="1"/>
</dbReference>
<dbReference type="PANTHER" id="PTHR10982">
    <property type="entry name" value="MALONYL COA-ACYL CARRIER PROTEIN TRANSACYLASE"/>
    <property type="match status" value="1"/>
</dbReference>
<proteinExistence type="predicted"/>